<comment type="caution">
    <text evidence="1">The sequence shown here is derived from an EMBL/GenBank/DDBJ whole genome shotgun (WGS) entry which is preliminary data.</text>
</comment>
<dbReference type="Proteomes" id="UP000178392">
    <property type="component" value="Unassembled WGS sequence"/>
</dbReference>
<reference evidence="1 2" key="1">
    <citation type="journal article" date="2016" name="Nat. Commun.">
        <title>Thousands of microbial genomes shed light on interconnected biogeochemical processes in an aquifer system.</title>
        <authorList>
            <person name="Anantharaman K."/>
            <person name="Brown C.T."/>
            <person name="Hug L.A."/>
            <person name="Sharon I."/>
            <person name="Castelle C.J."/>
            <person name="Probst A.J."/>
            <person name="Thomas B.C."/>
            <person name="Singh A."/>
            <person name="Wilkins M.J."/>
            <person name="Karaoz U."/>
            <person name="Brodie E.L."/>
            <person name="Williams K.H."/>
            <person name="Hubbard S.S."/>
            <person name="Banfield J.F."/>
        </authorList>
    </citation>
    <scope>NUCLEOTIDE SEQUENCE [LARGE SCALE GENOMIC DNA]</scope>
</reference>
<evidence type="ECO:0000313" key="2">
    <source>
        <dbReference type="Proteomes" id="UP000178392"/>
    </source>
</evidence>
<gene>
    <name evidence="1" type="ORF">A3E65_01345</name>
</gene>
<accession>A0A1F6EEI7</accession>
<evidence type="ECO:0000313" key="1">
    <source>
        <dbReference type="EMBL" id="OGG72074.1"/>
    </source>
</evidence>
<name>A0A1F6EEI7_9BACT</name>
<organism evidence="1 2">
    <name type="scientific">Candidatus Kaiserbacteria bacterium RIFCSPHIGHO2_12_FULL_56_13</name>
    <dbReference type="NCBI Taxonomy" id="1798505"/>
    <lineage>
        <taxon>Bacteria</taxon>
        <taxon>Candidatus Kaiseribacteriota</taxon>
    </lineage>
</organism>
<proteinExistence type="predicted"/>
<protein>
    <submittedName>
        <fullName evidence="1">Uncharacterized protein</fullName>
    </submittedName>
</protein>
<dbReference type="AlphaFoldDB" id="A0A1F6EEI7"/>
<sequence>MGVSTLPTWSEQQIKAAVEEARTRYDLDGRTLRYLTLGMIAYQERYLGSLKDARNPVLNGSGGYDGRLSESQQKERALLFGAMGRVAKLLEPREA</sequence>
<dbReference type="EMBL" id="MFLS01000025">
    <property type="protein sequence ID" value="OGG72074.1"/>
    <property type="molecule type" value="Genomic_DNA"/>
</dbReference>